<sequence length="89" mass="9539">MRWHTCDISVVWHWPVAASLVCKPVDDAAAKAKQGRPHPSRTTTIAGGAAPQRGGGRLDDGVGDETRWGRHRSADDVVVGGRGGRRRST</sequence>
<feature type="signal peptide" evidence="2">
    <location>
        <begin position="1"/>
        <end position="18"/>
    </location>
</feature>
<comment type="caution">
    <text evidence="3">The sequence shown here is derived from an EMBL/GenBank/DDBJ whole genome shotgun (WGS) entry which is preliminary data.</text>
</comment>
<keyword evidence="4" id="KW-1185">Reference proteome</keyword>
<evidence type="ECO:0000313" key="3">
    <source>
        <dbReference type="EMBL" id="KAG2648887.1"/>
    </source>
</evidence>
<evidence type="ECO:0000256" key="2">
    <source>
        <dbReference type="SAM" id="SignalP"/>
    </source>
</evidence>
<feature type="compositionally biased region" description="Basic and acidic residues" evidence="1">
    <location>
        <begin position="56"/>
        <end position="75"/>
    </location>
</feature>
<reference evidence="3" key="1">
    <citation type="submission" date="2020-05" db="EMBL/GenBank/DDBJ databases">
        <title>WGS assembly of Panicum virgatum.</title>
        <authorList>
            <person name="Lovell J.T."/>
            <person name="Jenkins J."/>
            <person name="Shu S."/>
            <person name="Juenger T.E."/>
            <person name="Schmutz J."/>
        </authorList>
    </citation>
    <scope>NUCLEOTIDE SEQUENCE</scope>
    <source>
        <strain evidence="3">AP13</strain>
    </source>
</reference>
<accession>A0A8T0WRK1</accession>
<evidence type="ECO:0000313" key="4">
    <source>
        <dbReference type="Proteomes" id="UP000823388"/>
    </source>
</evidence>
<feature type="region of interest" description="Disordered" evidence="1">
    <location>
        <begin position="31"/>
        <end position="89"/>
    </location>
</feature>
<evidence type="ECO:0000256" key="1">
    <source>
        <dbReference type="SAM" id="MobiDB-lite"/>
    </source>
</evidence>
<gene>
    <name evidence="3" type="ORF">PVAP13_1NG071401</name>
</gene>
<organism evidence="3 4">
    <name type="scientific">Panicum virgatum</name>
    <name type="common">Blackwell switchgrass</name>
    <dbReference type="NCBI Taxonomy" id="38727"/>
    <lineage>
        <taxon>Eukaryota</taxon>
        <taxon>Viridiplantae</taxon>
        <taxon>Streptophyta</taxon>
        <taxon>Embryophyta</taxon>
        <taxon>Tracheophyta</taxon>
        <taxon>Spermatophyta</taxon>
        <taxon>Magnoliopsida</taxon>
        <taxon>Liliopsida</taxon>
        <taxon>Poales</taxon>
        <taxon>Poaceae</taxon>
        <taxon>PACMAD clade</taxon>
        <taxon>Panicoideae</taxon>
        <taxon>Panicodae</taxon>
        <taxon>Paniceae</taxon>
        <taxon>Panicinae</taxon>
        <taxon>Panicum</taxon>
        <taxon>Panicum sect. Hiantes</taxon>
    </lineage>
</organism>
<keyword evidence="2" id="KW-0732">Signal</keyword>
<dbReference type="AlphaFoldDB" id="A0A8T0WRK1"/>
<dbReference type="EMBL" id="CM029038">
    <property type="protein sequence ID" value="KAG2648887.1"/>
    <property type="molecule type" value="Genomic_DNA"/>
</dbReference>
<protein>
    <submittedName>
        <fullName evidence="3">Uncharacterized protein</fullName>
    </submittedName>
</protein>
<name>A0A8T0WRK1_PANVG</name>
<dbReference type="Proteomes" id="UP000823388">
    <property type="component" value="Chromosome 1N"/>
</dbReference>
<proteinExistence type="predicted"/>
<feature type="chain" id="PRO_5035757120" evidence="2">
    <location>
        <begin position="19"/>
        <end position="89"/>
    </location>
</feature>